<reference evidence="3" key="1">
    <citation type="submission" date="2023-10" db="EMBL/GenBank/DDBJ databases">
        <title>Genome assembly of Pristionchus species.</title>
        <authorList>
            <person name="Yoshida K."/>
            <person name="Sommer R.J."/>
        </authorList>
    </citation>
    <scope>NUCLEOTIDE SEQUENCE</scope>
    <source>
        <strain evidence="3">RS0144</strain>
    </source>
</reference>
<evidence type="ECO:0000313" key="3">
    <source>
        <dbReference type="EMBL" id="GMS96082.1"/>
    </source>
</evidence>
<keyword evidence="4" id="KW-1185">Reference proteome</keyword>
<feature type="compositionally biased region" description="Basic residues" evidence="1">
    <location>
        <begin position="146"/>
        <end position="159"/>
    </location>
</feature>
<name>A0AAV5TPB4_9BILA</name>
<dbReference type="AlphaFoldDB" id="A0AAV5TPB4"/>
<accession>A0AAV5TPB4</accession>
<feature type="signal peptide" evidence="2">
    <location>
        <begin position="1"/>
        <end position="18"/>
    </location>
</feature>
<protein>
    <submittedName>
        <fullName evidence="3">Uncharacterized protein</fullName>
    </submittedName>
</protein>
<evidence type="ECO:0000256" key="1">
    <source>
        <dbReference type="SAM" id="MobiDB-lite"/>
    </source>
</evidence>
<dbReference type="EMBL" id="BTSX01000004">
    <property type="protein sequence ID" value="GMS96082.1"/>
    <property type="molecule type" value="Genomic_DNA"/>
</dbReference>
<evidence type="ECO:0000256" key="2">
    <source>
        <dbReference type="SAM" id="SignalP"/>
    </source>
</evidence>
<feature type="region of interest" description="Disordered" evidence="1">
    <location>
        <begin position="97"/>
        <end position="167"/>
    </location>
</feature>
<comment type="caution">
    <text evidence="3">The sequence shown here is derived from an EMBL/GenBank/DDBJ whole genome shotgun (WGS) entry which is preliminary data.</text>
</comment>
<sequence>MRWHSVILIAGVVLIVESAKEKKSHFTSVEDEEERGEDEGNGHILDVKKIVKGTIDAIGGQGTTPKPDPDGLYQLLNIPSEILTQIASDAGYIEPSTTLAPKKRKKRRNHKVKKYRKISEDGSYEGTYVRVEEDDDEEEEEDSYKPRKKNKSKRRHHRPIYLPPNYVPPPMVSSPPPMISSPPLQQSLPTLQIPQQQPPVGLNIQRQQMPQVDPITSIFAPLPTFPVSQLPTFNLPTFTPVVPLTMPTTTTPVPPTMAPLQIRPVEKISPLASSGPQYAYQPVVQADGKTYYQRVLIMTPIREGEEGAEVILPKTAGVTTTTQAPTRVSSVFVTDEPTTTTQEPSTTEGTKRKTKIRKRLIKTQTDTPLPAGAIQQLPQSDSPIVSTTMRPVAITFSPNLELFQTKAP</sequence>
<feature type="compositionally biased region" description="Basic residues" evidence="1">
    <location>
        <begin position="101"/>
        <end position="116"/>
    </location>
</feature>
<dbReference type="Proteomes" id="UP001432027">
    <property type="component" value="Unassembled WGS sequence"/>
</dbReference>
<proteinExistence type="predicted"/>
<feature type="chain" id="PRO_5043528999" evidence="2">
    <location>
        <begin position="19"/>
        <end position="408"/>
    </location>
</feature>
<organism evidence="3 4">
    <name type="scientific">Pristionchus entomophagus</name>
    <dbReference type="NCBI Taxonomy" id="358040"/>
    <lineage>
        <taxon>Eukaryota</taxon>
        <taxon>Metazoa</taxon>
        <taxon>Ecdysozoa</taxon>
        <taxon>Nematoda</taxon>
        <taxon>Chromadorea</taxon>
        <taxon>Rhabditida</taxon>
        <taxon>Rhabditina</taxon>
        <taxon>Diplogasteromorpha</taxon>
        <taxon>Diplogasteroidea</taxon>
        <taxon>Neodiplogasteridae</taxon>
        <taxon>Pristionchus</taxon>
    </lineage>
</organism>
<feature type="non-terminal residue" evidence="3">
    <location>
        <position position="408"/>
    </location>
</feature>
<evidence type="ECO:0000313" key="4">
    <source>
        <dbReference type="Proteomes" id="UP001432027"/>
    </source>
</evidence>
<gene>
    <name evidence="3" type="ORF">PENTCL1PPCAC_18257</name>
</gene>
<keyword evidence="2" id="KW-0732">Signal</keyword>
<feature type="compositionally biased region" description="Acidic residues" evidence="1">
    <location>
        <begin position="132"/>
        <end position="142"/>
    </location>
</feature>